<organism evidence="5 6">
    <name type="scientific">Escherichia coli</name>
    <dbReference type="NCBI Taxonomy" id="562"/>
    <lineage>
        <taxon>Bacteria</taxon>
        <taxon>Pseudomonadati</taxon>
        <taxon>Pseudomonadota</taxon>
        <taxon>Gammaproteobacteria</taxon>
        <taxon>Enterobacterales</taxon>
        <taxon>Enterobacteriaceae</taxon>
        <taxon>Escherichia</taxon>
    </lineage>
</organism>
<dbReference type="InterPro" id="IPR050864">
    <property type="entry name" value="Bacterial_PTS_Sugar_Transport"/>
</dbReference>
<keyword evidence="4" id="KW-1133">Transmembrane helix</keyword>
<dbReference type="AlphaFoldDB" id="A0A376KPR4"/>
<accession>A0A376KPR4</accession>
<dbReference type="GO" id="GO:0009401">
    <property type="term" value="P:phosphoenolpyruvate-dependent sugar phosphotransferase system"/>
    <property type="evidence" value="ECO:0007669"/>
    <property type="project" value="UniProtKB-KW"/>
</dbReference>
<name>A0A376KPR4_ECOLX</name>
<dbReference type="GO" id="GO:0090563">
    <property type="term" value="F:protein-phosphocysteine-sugar phosphotransferase activity"/>
    <property type="evidence" value="ECO:0007669"/>
    <property type="project" value="TreeGrafter"/>
</dbReference>
<dbReference type="EC" id="2.7.1.-" evidence="5"/>
<dbReference type="Proteomes" id="UP000255460">
    <property type="component" value="Unassembled WGS sequence"/>
</dbReference>
<feature type="transmembrane region" description="Helical" evidence="4">
    <location>
        <begin position="47"/>
        <end position="68"/>
    </location>
</feature>
<keyword evidence="1" id="KW-0813">Transport</keyword>
<dbReference type="EMBL" id="UFZQ01000001">
    <property type="protein sequence ID" value="STE84668.1"/>
    <property type="molecule type" value="Genomic_DNA"/>
</dbReference>
<evidence type="ECO:0000256" key="2">
    <source>
        <dbReference type="ARBA" id="ARBA00022597"/>
    </source>
</evidence>
<evidence type="ECO:0000256" key="4">
    <source>
        <dbReference type="SAM" id="Phobius"/>
    </source>
</evidence>
<keyword evidence="4" id="KW-0472">Membrane</keyword>
<feature type="transmembrane region" description="Helical" evidence="4">
    <location>
        <begin position="240"/>
        <end position="259"/>
    </location>
</feature>
<keyword evidence="2" id="KW-0762">Sugar transport</keyword>
<keyword evidence="5" id="KW-0808">Transferase</keyword>
<reference evidence="5 6" key="1">
    <citation type="submission" date="2018-06" db="EMBL/GenBank/DDBJ databases">
        <authorList>
            <consortium name="Pathogen Informatics"/>
            <person name="Doyle S."/>
        </authorList>
    </citation>
    <scope>NUCLEOTIDE SEQUENCE [LARGE SCALE GENOMIC DNA]</scope>
    <source>
        <strain evidence="5 6">NCTC10418</strain>
    </source>
</reference>
<sequence length="393" mass="42537">MAIKKRSATVVPGASGAAAAVKNPQASKSSFWGELPQHVMSGISRMVPTLIMGGVILAFSQLIAYSWLKIPAEIGIMDALNSGKFSGFDLSLLKFAWLSQSFGGVLFGFAIPMFAAFVANSIGGKLAFPAGFIGGLMSTQPTQTAELRSQHYAMGDLFAGAVHLHWRADYFYRCRLPCEMDEPENPVTGFPVSVQNHIFATDSFRHFCHAGDVLRHHPVWRLDQRRVSVLCWTAAGEKGALMYAMGIAAATAIDLGGPINKAAGFVAFSFTTDHVLPVTARSIAIVIPPIGLGLATIIDRRLTGKRLFNAQLYPQGKTAMFLAFMGISGGCDSVLRWKAHHRHSVVYWSALLSAQPPLSGWAQCNGSRSPLSGHGRWSLTWASIWRGSRWGQS</sequence>
<keyword evidence="3" id="KW-0598">Phosphotransferase system</keyword>
<feature type="transmembrane region" description="Helical" evidence="4">
    <location>
        <begin position="95"/>
        <end position="119"/>
    </location>
</feature>
<dbReference type="GO" id="GO:0005886">
    <property type="term" value="C:plasma membrane"/>
    <property type="evidence" value="ECO:0007669"/>
    <property type="project" value="TreeGrafter"/>
</dbReference>
<evidence type="ECO:0000313" key="5">
    <source>
        <dbReference type="EMBL" id="STE84668.1"/>
    </source>
</evidence>
<proteinExistence type="predicted"/>
<gene>
    <name evidence="5" type="primary">fryC</name>
    <name evidence="5" type="ORF">NCTC10418_02372</name>
</gene>
<evidence type="ECO:0000256" key="3">
    <source>
        <dbReference type="ARBA" id="ARBA00022683"/>
    </source>
</evidence>
<evidence type="ECO:0000256" key="1">
    <source>
        <dbReference type="ARBA" id="ARBA00022448"/>
    </source>
</evidence>
<feature type="transmembrane region" description="Helical" evidence="4">
    <location>
        <begin position="279"/>
        <end position="298"/>
    </location>
</feature>
<protein>
    <submittedName>
        <fullName evidence="5">Fructose-like specific PTS system EIIC component 1</fullName>
        <ecNumber evidence="5">2.7.1.-</ecNumber>
    </submittedName>
</protein>
<dbReference type="PANTHER" id="PTHR30505">
    <property type="entry name" value="FRUCTOSE-LIKE PERMEASE"/>
    <property type="match status" value="1"/>
</dbReference>
<keyword evidence="4" id="KW-0812">Transmembrane</keyword>
<dbReference type="PANTHER" id="PTHR30505:SF0">
    <property type="entry name" value="FRUCTOSE-LIKE PTS SYSTEM EIIBC COMPONENT-RELATED"/>
    <property type="match status" value="1"/>
</dbReference>
<evidence type="ECO:0000313" key="6">
    <source>
        <dbReference type="Proteomes" id="UP000255460"/>
    </source>
</evidence>